<dbReference type="Pfam" id="PF03629">
    <property type="entry name" value="SASA"/>
    <property type="match status" value="1"/>
</dbReference>
<dbReference type="Gene3D" id="3.40.50.1110">
    <property type="entry name" value="SGNH hydrolase"/>
    <property type="match status" value="1"/>
</dbReference>
<dbReference type="InterPro" id="IPR036514">
    <property type="entry name" value="SGNH_hydro_sf"/>
</dbReference>
<dbReference type="RefSeq" id="WP_109587077.1">
    <property type="nucleotide sequence ID" value="NZ_QGHD01000001.1"/>
</dbReference>
<evidence type="ECO:0000259" key="5">
    <source>
        <dbReference type="PROSITE" id="PS51175"/>
    </source>
</evidence>
<feature type="compositionally biased region" description="Basic and acidic residues" evidence="3">
    <location>
        <begin position="328"/>
        <end position="344"/>
    </location>
</feature>
<dbReference type="SUPFAM" id="SSF49785">
    <property type="entry name" value="Galactose-binding domain-like"/>
    <property type="match status" value="1"/>
</dbReference>
<evidence type="ECO:0000256" key="3">
    <source>
        <dbReference type="SAM" id="MobiDB-lite"/>
    </source>
</evidence>
<keyword evidence="1 4" id="KW-0732">Signal</keyword>
<dbReference type="Pfam" id="PF03422">
    <property type="entry name" value="CBM_6"/>
    <property type="match status" value="1"/>
</dbReference>
<dbReference type="PROSITE" id="PS51175">
    <property type="entry name" value="CBM6"/>
    <property type="match status" value="1"/>
</dbReference>
<dbReference type="Gene3D" id="2.60.120.260">
    <property type="entry name" value="Galactose-binding domain-like"/>
    <property type="match status" value="1"/>
</dbReference>
<accession>A0ABX5LQ78</accession>
<keyword evidence="2" id="KW-0378">Hydrolase</keyword>
<feature type="signal peptide" evidence="4">
    <location>
        <begin position="1"/>
        <end position="27"/>
    </location>
</feature>
<evidence type="ECO:0000256" key="2">
    <source>
        <dbReference type="ARBA" id="ARBA00022801"/>
    </source>
</evidence>
<evidence type="ECO:0000313" key="7">
    <source>
        <dbReference type="Proteomes" id="UP000245523"/>
    </source>
</evidence>
<evidence type="ECO:0000256" key="1">
    <source>
        <dbReference type="ARBA" id="ARBA00022729"/>
    </source>
</evidence>
<dbReference type="InterPro" id="IPR005084">
    <property type="entry name" value="CBM6"/>
</dbReference>
<protein>
    <submittedName>
        <fullName evidence="6">Carbohydrate binding protein with CBM6 domain</fullName>
    </submittedName>
</protein>
<dbReference type="PANTHER" id="PTHR31988">
    <property type="entry name" value="ESTERASE, PUTATIVE (DUF303)-RELATED"/>
    <property type="match status" value="1"/>
</dbReference>
<keyword evidence="7" id="KW-1185">Reference proteome</keyword>
<dbReference type="InterPro" id="IPR005181">
    <property type="entry name" value="SASA"/>
</dbReference>
<dbReference type="Proteomes" id="UP000245523">
    <property type="component" value="Unassembled WGS sequence"/>
</dbReference>
<proteinExistence type="predicted"/>
<evidence type="ECO:0000256" key="4">
    <source>
        <dbReference type="SAM" id="SignalP"/>
    </source>
</evidence>
<dbReference type="InterPro" id="IPR052940">
    <property type="entry name" value="Carb_Esterase_6"/>
</dbReference>
<dbReference type="InterPro" id="IPR006584">
    <property type="entry name" value="Cellulose-bd_IV"/>
</dbReference>
<organism evidence="6 7">
    <name type="scientific">Hallerella porci</name>
    <dbReference type="NCBI Taxonomy" id="1945871"/>
    <lineage>
        <taxon>Bacteria</taxon>
        <taxon>Pseudomonadati</taxon>
        <taxon>Fibrobacterota</taxon>
        <taxon>Fibrobacteria</taxon>
        <taxon>Fibrobacterales</taxon>
        <taxon>Fibrobacteraceae</taxon>
        <taxon>Hallerella</taxon>
    </lineage>
</organism>
<feature type="region of interest" description="Disordered" evidence="3">
    <location>
        <begin position="314"/>
        <end position="344"/>
    </location>
</feature>
<evidence type="ECO:0000313" key="6">
    <source>
        <dbReference type="EMBL" id="PWL04127.1"/>
    </source>
</evidence>
<dbReference type="InterPro" id="IPR008979">
    <property type="entry name" value="Galactose-bd-like_sf"/>
</dbReference>
<comment type="caution">
    <text evidence="6">The sequence shown here is derived from an EMBL/GenBank/DDBJ whole genome shotgun (WGS) entry which is preliminary data.</text>
</comment>
<dbReference type="CDD" id="cd04080">
    <property type="entry name" value="CBM6_cellulase-like"/>
    <property type="match status" value="1"/>
</dbReference>
<dbReference type="SMART" id="SM00606">
    <property type="entry name" value="CBD_IV"/>
    <property type="match status" value="1"/>
</dbReference>
<dbReference type="SUPFAM" id="SSF52266">
    <property type="entry name" value="SGNH hydrolase"/>
    <property type="match status" value="1"/>
</dbReference>
<gene>
    <name evidence="6" type="ORF">B0H50_101139</name>
</gene>
<sequence length="515" mass="56681">MKILKKSCAMAVSLCGIYLSLASSVWAAPDPNFHIYIAYGQSNMAGAGDIRKGVDDVEHPRYKMFATTACAQLNRPTVGEIYSAIPPMFHCGEGLSIADWFGRYMADSLPDVTVGVIPVAVGGTKIELFDKDKYANYLSGEQSWLVNWAKDYGADGNAYARIVEIGKKAQEVGVIKGVIFHQGESGAMNGNDWKTEVKKTRDDIFKALNLSADTVPFLAGEMEDSDAGGCCYTFALNQVGALPNIMENTYVVKSTGLKGNGKDSYHFSSESYQEFGRRYAEKMLQVMNKAPVEPVPQEPFKGVATKAPGKLEVEDFDKPGIGKGNDSYYDKDSENQGKSTYREGGVDLYDEGTGVVLGMTQKEEWLEYTMDFEAGDYTIDISVASGAENSSFQLLLDEKNLGDEVKVKQTADNKWDVYETVSVDAGNISAGKHIFKLLITGDYVNIDFFEFKLKSSAGDTTTSIRQSLKQKKFDESNTKYFDLHGNEIPKSKAQKLGIYVVKIPGVKAYLKKMKN</sequence>
<dbReference type="EMBL" id="QGHD01000001">
    <property type="protein sequence ID" value="PWL04127.1"/>
    <property type="molecule type" value="Genomic_DNA"/>
</dbReference>
<dbReference type="PANTHER" id="PTHR31988:SF19">
    <property type="entry name" value="9-O-ACETYL-N-ACETYLNEURAMINIC ACID DEACETYLASE-RELATED"/>
    <property type="match status" value="1"/>
</dbReference>
<feature type="chain" id="PRO_5045383229" evidence="4">
    <location>
        <begin position="28"/>
        <end position="515"/>
    </location>
</feature>
<reference evidence="6 7" key="1">
    <citation type="submission" date="2018-05" db="EMBL/GenBank/DDBJ databases">
        <title>Animal gut microbial communities from fecal samples from Wisconsin, USA.</title>
        <authorList>
            <person name="Neumann A."/>
        </authorList>
    </citation>
    <scope>NUCLEOTIDE SEQUENCE [LARGE SCALE GENOMIC DNA]</scope>
    <source>
        <strain evidence="6 7">UWS4</strain>
    </source>
</reference>
<feature type="domain" description="CBM6" evidence="5">
    <location>
        <begin position="327"/>
        <end position="452"/>
    </location>
</feature>
<name>A0ABX5LQ78_9BACT</name>